<keyword evidence="3" id="KW-1185">Reference proteome</keyword>
<name>A0ABS0BV24_9GAMM</name>
<dbReference type="PANTHER" id="PTHR40659:SF1">
    <property type="entry name" value="NICKEL_COBALT EFFLUX SYSTEM RCNA"/>
    <property type="match status" value="1"/>
</dbReference>
<evidence type="ECO:0000313" key="2">
    <source>
        <dbReference type="EMBL" id="MBF6057686.1"/>
    </source>
</evidence>
<evidence type="ECO:0000256" key="1">
    <source>
        <dbReference type="SAM" id="Phobius"/>
    </source>
</evidence>
<keyword evidence="1" id="KW-0472">Membrane</keyword>
<reference evidence="2 3" key="2">
    <citation type="submission" date="2020-11" db="EMBL/GenBank/DDBJ databases">
        <title>Sulfur oxidizing isolate from Hospital Hole Sinkhole.</title>
        <authorList>
            <person name="Scott K.M."/>
        </authorList>
    </citation>
    <scope>NUCLEOTIDE SEQUENCE [LARGE SCALE GENOMIC DNA]</scope>
    <source>
        <strain evidence="2 3">HH1</strain>
    </source>
</reference>
<gene>
    <name evidence="2" type="ORF">H8792_004970</name>
</gene>
<feature type="transmembrane region" description="Helical" evidence="1">
    <location>
        <begin position="6"/>
        <end position="26"/>
    </location>
</feature>
<keyword evidence="1" id="KW-1133">Transmembrane helix</keyword>
<evidence type="ECO:0000313" key="3">
    <source>
        <dbReference type="Proteomes" id="UP001193680"/>
    </source>
</evidence>
<feature type="transmembrane region" description="Helical" evidence="1">
    <location>
        <begin position="68"/>
        <end position="92"/>
    </location>
</feature>
<feature type="transmembrane region" description="Helical" evidence="1">
    <location>
        <begin position="199"/>
        <end position="219"/>
    </location>
</feature>
<organism evidence="2 3">
    <name type="scientific">Thiomicrorhabdus heinhorstiae</name>
    <dbReference type="NCBI Taxonomy" id="2748010"/>
    <lineage>
        <taxon>Bacteria</taxon>
        <taxon>Pseudomonadati</taxon>
        <taxon>Pseudomonadota</taxon>
        <taxon>Gammaproteobacteria</taxon>
        <taxon>Thiotrichales</taxon>
        <taxon>Piscirickettsiaceae</taxon>
        <taxon>Thiomicrorhabdus</taxon>
    </lineage>
</organism>
<feature type="transmembrane region" description="Helical" evidence="1">
    <location>
        <begin position="163"/>
        <end position="187"/>
    </location>
</feature>
<dbReference type="EMBL" id="JACBGI020000005">
    <property type="protein sequence ID" value="MBF6057686.1"/>
    <property type="molecule type" value="Genomic_DNA"/>
</dbReference>
<dbReference type="Proteomes" id="UP001193680">
    <property type="component" value="Unassembled WGS sequence"/>
</dbReference>
<keyword evidence="1" id="KW-0812">Transmembrane</keyword>
<feature type="transmembrane region" description="Helical" evidence="1">
    <location>
        <begin position="132"/>
        <end position="157"/>
    </location>
</feature>
<dbReference type="InterPro" id="IPR051224">
    <property type="entry name" value="NiCoT_RcnA"/>
</dbReference>
<sequence>MEFGLLIIFYYGILHAFGPDHLMAIADFSIGQNRRKTLMYTVGFAVAHGLTLFLFAKILQQMDIPEEILAYGDVIASAVIIGIGVYLLFLVVTNRIQLHQHQHEGVTHTHIWFGRSHSHEMPEQSIEQKTRLASAISLGTLMGIGGIRGMLITLAAISGQSVSLLMVASFSLGVLLVFLVFGLLIAFVNENLLTTRRNVCTAFSIAGVGSILIGSNSLFF</sequence>
<proteinExistence type="predicted"/>
<reference evidence="2 3" key="1">
    <citation type="submission" date="2020-06" db="EMBL/GenBank/DDBJ databases">
        <authorList>
            <person name="Scott K."/>
        </authorList>
    </citation>
    <scope>NUCLEOTIDE SEQUENCE [LARGE SCALE GENOMIC DNA]</scope>
    <source>
        <strain evidence="2 3">HH1</strain>
    </source>
</reference>
<comment type="caution">
    <text evidence="2">The sequence shown here is derived from an EMBL/GenBank/DDBJ whole genome shotgun (WGS) entry which is preliminary data.</text>
</comment>
<dbReference type="PANTHER" id="PTHR40659">
    <property type="entry name" value="NICKEL/COBALT EFFLUX SYSTEM RCNA"/>
    <property type="match status" value="1"/>
</dbReference>
<feature type="transmembrane region" description="Helical" evidence="1">
    <location>
        <begin position="38"/>
        <end position="56"/>
    </location>
</feature>
<evidence type="ECO:0008006" key="4">
    <source>
        <dbReference type="Google" id="ProtNLM"/>
    </source>
</evidence>
<protein>
    <recommendedName>
        <fullName evidence="4">Nickel/cobalt efflux system</fullName>
    </recommendedName>
</protein>
<dbReference type="RefSeq" id="WP_185977822.1">
    <property type="nucleotide sequence ID" value="NZ_JACBGI020000005.1"/>
</dbReference>
<accession>A0ABS0BV24</accession>